<dbReference type="PANTHER" id="PTHR43004">
    <property type="entry name" value="TRK SYSTEM POTASSIUM UPTAKE PROTEIN"/>
    <property type="match status" value="1"/>
</dbReference>
<name>A0A8H5MLK0_9HYPO</name>
<sequence length="438" mass="48907">MTTTTPLPAVVIVGGGPVGLLLALLLAQKGIRSVVLEKDEALNKSPRAVAFSGAVHHVFQEVGIYDAILQDAAQTPGFCWRKLAEDDGRGGKRLGQKLAEWRLGEPNESGNYNPGEFVLQYPQSKICQLLLDRALEAGLTTFHFGMELYAIDQSKDGVVAYVRSKEGNLEFRGQYLAGCDGGRSVIRRLMGAKMFGHSWAERFLTTDIVRTPPVVEEMNIDYIMNPDYWAISTPLERATPGKRTLWRYSMAITNDDIPDEEVTKPEFINKMLLKHVDGPRPADFEVVNMNLYRMHQLLANTMYRNKCFLAGDAAHLTNPIGGLGLCTGMLDADALGQTFDLALNRYAGDPKAQEECFTAYSIARRRVFQTVVHPSSSASKTRLYCGNPDIVAEEDWYMRTLRNGNRNAINQMHDGLINYWRTNMASELIDGNYIKRTA</sequence>
<evidence type="ECO:0000256" key="4">
    <source>
        <dbReference type="ARBA" id="ARBA00023002"/>
    </source>
</evidence>
<dbReference type="Pfam" id="PF01494">
    <property type="entry name" value="FAD_binding_3"/>
    <property type="match status" value="1"/>
</dbReference>
<evidence type="ECO:0000256" key="2">
    <source>
        <dbReference type="ARBA" id="ARBA00022630"/>
    </source>
</evidence>
<comment type="caution">
    <text evidence="7">The sequence shown here is derived from an EMBL/GenBank/DDBJ whole genome shotgun (WGS) entry which is preliminary data.</text>
</comment>
<keyword evidence="8" id="KW-1185">Reference proteome</keyword>
<dbReference type="InterPro" id="IPR036188">
    <property type="entry name" value="FAD/NAD-bd_sf"/>
</dbReference>
<accession>A0A8H5MLK0</accession>
<protein>
    <submittedName>
        <fullName evidence="7">FAD binding domain-containing protein</fullName>
    </submittedName>
</protein>
<dbReference type="SUPFAM" id="SSF51905">
    <property type="entry name" value="FAD/NAD(P)-binding domain"/>
    <property type="match status" value="1"/>
</dbReference>
<evidence type="ECO:0000256" key="3">
    <source>
        <dbReference type="ARBA" id="ARBA00022827"/>
    </source>
</evidence>
<reference evidence="7 8" key="1">
    <citation type="submission" date="2020-05" db="EMBL/GenBank/DDBJ databases">
        <title>Identification and distribution of gene clusters putatively required for synthesis of sphingolipid metabolism inhibitors in phylogenetically diverse species of the filamentous fungus Fusarium.</title>
        <authorList>
            <person name="Kim H.-S."/>
            <person name="Busman M."/>
            <person name="Brown D.W."/>
            <person name="Divon H."/>
            <person name="Uhlig S."/>
            <person name="Proctor R.H."/>
        </authorList>
    </citation>
    <scope>NUCLEOTIDE SEQUENCE [LARGE SCALE GENOMIC DNA]</scope>
    <source>
        <strain evidence="7 8">NRRL 13617</strain>
    </source>
</reference>
<dbReference type="InterPro" id="IPR002938">
    <property type="entry name" value="FAD-bd"/>
</dbReference>
<dbReference type="InterPro" id="IPR050641">
    <property type="entry name" value="RIFMO-like"/>
</dbReference>
<keyword evidence="5" id="KW-0472">Membrane</keyword>
<evidence type="ECO:0000256" key="5">
    <source>
        <dbReference type="SAM" id="Phobius"/>
    </source>
</evidence>
<dbReference type="AlphaFoldDB" id="A0A8H5MLK0"/>
<keyword evidence="5" id="KW-0812">Transmembrane</keyword>
<dbReference type="Gene3D" id="3.50.50.60">
    <property type="entry name" value="FAD/NAD(P)-binding domain"/>
    <property type="match status" value="1"/>
</dbReference>
<dbReference type="EMBL" id="JAAOAQ010000783">
    <property type="protein sequence ID" value="KAF5534561.1"/>
    <property type="molecule type" value="Genomic_DNA"/>
</dbReference>
<gene>
    <name evidence="7" type="ORF">FPHYL_13406</name>
</gene>
<dbReference type="Gene3D" id="3.30.9.10">
    <property type="entry name" value="D-Amino Acid Oxidase, subunit A, domain 2"/>
    <property type="match status" value="1"/>
</dbReference>
<dbReference type="GO" id="GO:0016709">
    <property type="term" value="F:oxidoreductase activity, acting on paired donors, with incorporation or reduction of molecular oxygen, NAD(P)H as one donor, and incorporation of one atom of oxygen"/>
    <property type="evidence" value="ECO:0007669"/>
    <property type="project" value="UniProtKB-ARBA"/>
</dbReference>
<organism evidence="7 8">
    <name type="scientific">Fusarium phyllophilum</name>
    <dbReference type="NCBI Taxonomy" id="47803"/>
    <lineage>
        <taxon>Eukaryota</taxon>
        <taxon>Fungi</taxon>
        <taxon>Dikarya</taxon>
        <taxon>Ascomycota</taxon>
        <taxon>Pezizomycotina</taxon>
        <taxon>Sordariomycetes</taxon>
        <taxon>Hypocreomycetidae</taxon>
        <taxon>Hypocreales</taxon>
        <taxon>Nectriaceae</taxon>
        <taxon>Fusarium</taxon>
        <taxon>Fusarium fujikuroi species complex</taxon>
    </lineage>
</organism>
<keyword evidence="2" id="KW-0285">Flavoprotein</keyword>
<dbReference type="Proteomes" id="UP000582016">
    <property type="component" value="Unassembled WGS sequence"/>
</dbReference>
<dbReference type="OrthoDB" id="10016252at2759"/>
<dbReference type="PANTHER" id="PTHR43004:SF19">
    <property type="entry name" value="BINDING MONOOXYGENASE, PUTATIVE (JCVI)-RELATED"/>
    <property type="match status" value="1"/>
</dbReference>
<keyword evidence="3" id="KW-0274">FAD</keyword>
<evidence type="ECO:0000256" key="1">
    <source>
        <dbReference type="ARBA" id="ARBA00001974"/>
    </source>
</evidence>
<feature type="transmembrane region" description="Helical" evidence="5">
    <location>
        <begin position="6"/>
        <end position="27"/>
    </location>
</feature>
<evidence type="ECO:0000259" key="6">
    <source>
        <dbReference type="Pfam" id="PF01494"/>
    </source>
</evidence>
<dbReference type="GO" id="GO:0071949">
    <property type="term" value="F:FAD binding"/>
    <property type="evidence" value="ECO:0007669"/>
    <property type="project" value="InterPro"/>
</dbReference>
<feature type="domain" description="FAD-binding" evidence="6">
    <location>
        <begin position="10"/>
        <end position="373"/>
    </location>
</feature>
<keyword evidence="5" id="KW-1133">Transmembrane helix</keyword>
<evidence type="ECO:0000313" key="7">
    <source>
        <dbReference type="EMBL" id="KAF5534561.1"/>
    </source>
</evidence>
<evidence type="ECO:0000313" key="8">
    <source>
        <dbReference type="Proteomes" id="UP000582016"/>
    </source>
</evidence>
<proteinExistence type="predicted"/>
<dbReference type="PRINTS" id="PR00420">
    <property type="entry name" value="RNGMNOXGNASE"/>
</dbReference>
<comment type="cofactor">
    <cofactor evidence="1">
        <name>FAD</name>
        <dbReference type="ChEBI" id="CHEBI:57692"/>
    </cofactor>
</comment>
<keyword evidence="4" id="KW-0560">Oxidoreductase</keyword>